<dbReference type="GO" id="GO:0004843">
    <property type="term" value="F:cysteine-type deubiquitinase activity"/>
    <property type="evidence" value="ECO:0007669"/>
    <property type="project" value="TreeGrafter"/>
</dbReference>
<dbReference type="Proteomes" id="UP000689195">
    <property type="component" value="Unassembled WGS sequence"/>
</dbReference>
<name>A0A8S1XX04_9CILI</name>
<dbReference type="GO" id="GO:0043130">
    <property type="term" value="F:ubiquitin binding"/>
    <property type="evidence" value="ECO:0007669"/>
    <property type="project" value="TreeGrafter"/>
</dbReference>
<proteinExistence type="predicted"/>
<protein>
    <recommendedName>
        <fullName evidence="1">OTU domain-containing protein</fullName>
    </recommendedName>
</protein>
<organism evidence="2 3">
    <name type="scientific">Paramecium pentaurelia</name>
    <dbReference type="NCBI Taxonomy" id="43138"/>
    <lineage>
        <taxon>Eukaryota</taxon>
        <taxon>Sar</taxon>
        <taxon>Alveolata</taxon>
        <taxon>Ciliophora</taxon>
        <taxon>Intramacronucleata</taxon>
        <taxon>Oligohymenophorea</taxon>
        <taxon>Peniculida</taxon>
        <taxon>Parameciidae</taxon>
        <taxon>Paramecium</taxon>
    </lineage>
</organism>
<dbReference type="PROSITE" id="PS50802">
    <property type="entry name" value="OTU"/>
    <property type="match status" value="1"/>
</dbReference>
<feature type="domain" description="OTU" evidence="1">
    <location>
        <begin position="72"/>
        <end position="270"/>
    </location>
</feature>
<reference evidence="2" key="1">
    <citation type="submission" date="2021-01" db="EMBL/GenBank/DDBJ databases">
        <authorList>
            <consortium name="Genoscope - CEA"/>
            <person name="William W."/>
        </authorList>
    </citation>
    <scope>NUCLEOTIDE SEQUENCE</scope>
</reference>
<dbReference type="GO" id="GO:0005634">
    <property type="term" value="C:nucleus"/>
    <property type="evidence" value="ECO:0007669"/>
    <property type="project" value="TreeGrafter"/>
</dbReference>
<evidence type="ECO:0000313" key="2">
    <source>
        <dbReference type="EMBL" id="CAD8205585.1"/>
    </source>
</evidence>
<dbReference type="Pfam" id="PF10275">
    <property type="entry name" value="Peptidase_C65"/>
    <property type="match status" value="1"/>
</dbReference>
<dbReference type="AlphaFoldDB" id="A0A8S1XX04"/>
<accession>A0A8S1XX04</accession>
<dbReference type="PANTHER" id="PTHR12931:SF15">
    <property type="entry name" value="UBIQUITIN THIOESTERASE OTUBAIN-LIKE"/>
    <property type="match status" value="1"/>
</dbReference>
<evidence type="ECO:0000313" key="3">
    <source>
        <dbReference type="Proteomes" id="UP000689195"/>
    </source>
</evidence>
<dbReference type="FunFam" id="1.20.1300.20:FF:000006">
    <property type="entry name" value="Uncharacterized protein"/>
    <property type="match status" value="1"/>
</dbReference>
<dbReference type="InterPro" id="IPR003323">
    <property type="entry name" value="OTU_dom"/>
</dbReference>
<evidence type="ECO:0000259" key="1">
    <source>
        <dbReference type="PROSITE" id="PS50802"/>
    </source>
</evidence>
<sequence length="273" mass="32871">MGCCCQKQKKNSYWTNKECNLLINLLYDKTWRKRDVQEQYKQFVREVQDKQQLKRNYNLSFQNSADLSKICNSFREVRGDGNCFYTAFGFQYLHLLLMTYNDNQFKDFLLKYDRINMKIFSNDFNIEDENIQSNLRQEFFIRLQKLRDIKDKQTREQEFIKQFQNYENQEDMDCCLYGLSTIFFRNLANQSIDDNNLAELILDRENLLIWETECNNNEVVISALAKTLKIKIQLVFFQNNGYELKVYEEEQKDSLILLIKPGHYNIGLNLQQN</sequence>
<dbReference type="CDD" id="cd22749">
    <property type="entry name" value="Otubain_C65"/>
    <property type="match status" value="1"/>
</dbReference>
<dbReference type="InterPro" id="IPR019400">
    <property type="entry name" value="Peptidase_C65_otubain"/>
</dbReference>
<comment type="caution">
    <text evidence="2">The sequence shown here is derived from an EMBL/GenBank/DDBJ whole genome shotgun (WGS) entry which is preliminary data.</text>
</comment>
<dbReference type="EMBL" id="CAJJDO010000141">
    <property type="protein sequence ID" value="CAD8205585.1"/>
    <property type="molecule type" value="Genomic_DNA"/>
</dbReference>
<dbReference type="GO" id="GO:0071108">
    <property type="term" value="P:protein K48-linked deubiquitination"/>
    <property type="evidence" value="ECO:0007669"/>
    <property type="project" value="TreeGrafter"/>
</dbReference>
<dbReference type="OrthoDB" id="18915at2759"/>
<gene>
    <name evidence="2" type="ORF">PPENT_87.1.T1410049</name>
</gene>
<dbReference type="PANTHER" id="PTHR12931">
    <property type="entry name" value="UBIQUITIN THIOLESTERASE PROTEIN OTUB"/>
    <property type="match status" value="1"/>
</dbReference>
<keyword evidence="3" id="KW-1185">Reference proteome</keyword>